<evidence type="ECO:0000259" key="3">
    <source>
        <dbReference type="Pfam" id="PF14341"/>
    </source>
</evidence>
<sequence length="297" mass="32283">MQTMPATDPTRCQPAFSPCRPCTFAPAQQGIVLFIVMIVVLITSLLVIWASRSSFFNEIVTGNEADYQRAFEAAQAMLRDAELDIMETRTDGTAIARCGEPNALPSCRPKALPANFVSKGANEDKRAYFPSSYSLDDDDGGDLMVLEGLLADFKFSSKVRGNEVGCLAAICVGGITRIDDPAPADPEKPVLNPFWSNATLLDEMKKTAASYGQYTGAESGSSANPLLSDRAWYWVEPLVYQANLAHEAASRFAPRGGYIGNTPGIVYRITAYAEGRKPGTRVVLQSIHVRQEQKTAQ</sequence>
<keyword evidence="1" id="KW-0472">Membrane</keyword>
<dbReference type="InterPro" id="IPR025746">
    <property type="entry name" value="PilX_N_dom"/>
</dbReference>
<evidence type="ECO:0000256" key="1">
    <source>
        <dbReference type="SAM" id="Phobius"/>
    </source>
</evidence>
<dbReference type="Pfam" id="PF13681">
    <property type="entry name" value="PilX"/>
    <property type="match status" value="1"/>
</dbReference>
<feature type="transmembrane region" description="Helical" evidence="1">
    <location>
        <begin position="31"/>
        <end position="50"/>
    </location>
</feature>
<dbReference type="STRING" id="1122156.SAMN02745117_01335"/>
<accession>A0A1M4YYP0</accession>
<dbReference type="Pfam" id="PF14341">
    <property type="entry name" value="PilX_N"/>
    <property type="match status" value="1"/>
</dbReference>
<evidence type="ECO:0000313" key="5">
    <source>
        <dbReference type="Proteomes" id="UP000184327"/>
    </source>
</evidence>
<gene>
    <name evidence="4" type="ORF">SAMN02745117_01335</name>
</gene>
<organism evidence="4 5">
    <name type="scientific">Lampropedia hyalina DSM 16112</name>
    <dbReference type="NCBI Taxonomy" id="1122156"/>
    <lineage>
        <taxon>Bacteria</taxon>
        <taxon>Pseudomonadati</taxon>
        <taxon>Pseudomonadota</taxon>
        <taxon>Betaproteobacteria</taxon>
        <taxon>Burkholderiales</taxon>
        <taxon>Comamonadaceae</taxon>
        <taxon>Lampropedia</taxon>
    </lineage>
</organism>
<dbReference type="AlphaFoldDB" id="A0A1M4YYP0"/>
<dbReference type="RefSeq" id="WP_073355926.1">
    <property type="nucleotide sequence ID" value="NZ_FQUZ01000013.1"/>
</dbReference>
<dbReference type="Proteomes" id="UP000184327">
    <property type="component" value="Unassembled WGS sequence"/>
</dbReference>
<keyword evidence="1" id="KW-0812">Transmembrane</keyword>
<feature type="domain" description="Type 4 fimbrial biogenesis protein PilX N-terminal" evidence="3">
    <location>
        <begin position="29"/>
        <end position="77"/>
    </location>
</feature>
<dbReference type="EMBL" id="FQUZ01000013">
    <property type="protein sequence ID" value="SHF10934.1"/>
    <property type="molecule type" value="Genomic_DNA"/>
</dbReference>
<keyword evidence="5" id="KW-1185">Reference proteome</keyword>
<dbReference type="OrthoDB" id="8793903at2"/>
<evidence type="ECO:0000313" key="4">
    <source>
        <dbReference type="EMBL" id="SHF10934.1"/>
    </source>
</evidence>
<name>A0A1M4YYP0_9BURK</name>
<keyword evidence="1" id="KW-1133">Transmembrane helix</keyword>
<evidence type="ECO:0000259" key="2">
    <source>
        <dbReference type="Pfam" id="PF13681"/>
    </source>
</evidence>
<reference evidence="4 5" key="1">
    <citation type="submission" date="2016-11" db="EMBL/GenBank/DDBJ databases">
        <authorList>
            <person name="Jaros S."/>
            <person name="Januszkiewicz K."/>
            <person name="Wedrychowicz H."/>
        </authorList>
    </citation>
    <scope>NUCLEOTIDE SEQUENCE [LARGE SCALE GENOMIC DNA]</scope>
    <source>
        <strain evidence="4 5">DSM 16112</strain>
    </source>
</reference>
<proteinExistence type="predicted"/>
<protein>
    <submittedName>
        <fullName evidence="4">Type IV pilus assembly protein PilX</fullName>
    </submittedName>
</protein>
<dbReference type="InterPro" id="IPR025205">
    <property type="entry name" value="PilX/PilW_C"/>
</dbReference>
<feature type="domain" description="PilX/PilW C-terminal" evidence="2">
    <location>
        <begin position="195"/>
        <end position="287"/>
    </location>
</feature>